<sequence length="245" mass="28386">MDCCDIISFIDKRRGQVIEKISIFIDDSGVFHSNHNYFVYAGFCFISDEDKISAKKRYRSLNTKIKQSKGIEGELKASKIERKHKDALFKVLKGEISFSVTVELSSIQSSIMMDKKSRQRFKDYALKRVVKNLFKKLIEQEIISKNDDIELFVNIDQQGFATNGLYGLGDGILEELKYGITNFNYGTYYPPILEGKFMVHTKSCVSENDYLIQAADILANRIWNSYEKQKSKLRRIPNHIFLYLP</sequence>
<evidence type="ECO:0008006" key="3">
    <source>
        <dbReference type="Google" id="ProtNLM"/>
    </source>
</evidence>
<comment type="caution">
    <text evidence="1">The sequence shown here is derived from an EMBL/GenBank/DDBJ whole genome shotgun (WGS) entry which is preliminary data.</text>
</comment>
<dbReference type="eggNOG" id="ENOG5032ZGR">
    <property type="taxonomic scope" value="Bacteria"/>
</dbReference>
<gene>
    <name evidence="1" type="ORF">HMPREF9192_1046</name>
</gene>
<dbReference type="EMBL" id="AEKO01000007">
    <property type="protein sequence ID" value="EFQ59298.1"/>
    <property type="molecule type" value="Genomic_DNA"/>
</dbReference>
<protein>
    <recommendedName>
        <fullName evidence="3">DUF3800 domain-containing protein</fullName>
    </recommendedName>
</protein>
<dbReference type="InterPro" id="IPR024524">
    <property type="entry name" value="DUF3800"/>
</dbReference>
<name>E3CRX3_STRVE</name>
<dbReference type="Pfam" id="PF12686">
    <property type="entry name" value="DUF3800"/>
    <property type="match status" value="1"/>
</dbReference>
<dbReference type="AlphaFoldDB" id="E3CRX3"/>
<evidence type="ECO:0000313" key="1">
    <source>
        <dbReference type="EMBL" id="EFQ59298.1"/>
    </source>
</evidence>
<accession>E3CRX3</accession>
<reference evidence="1 2" key="1">
    <citation type="submission" date="2010-10" db="EMBL/GenBank/DDBJ databases">
        <authorList>
            <person name="Durkin A.S."/>
            <person name="Madupu R."/>
            <person name="Torralba M."/>
            <person name="Gillis M."/>
            <person name="Methe B."/>
            <person name="Sutton G."/>
            <person name="Nelson K.E."/>
        </authorList>
    </citation>
    <scope>NUCLEOTIDE SEQUENCE [LARGE SCALE GENOMIC DNA]</scope>
    <source>
        <strain evidence="1 2">F0396</strain>
    </source>
</reference>
<organism evidence="1 2">
    <name type="scientific">Streptococcus vestibularis F0396</name>
    <dbReference type="NCBI Taxonomy" id="904306"/>
    <lineage>
        <taxon>Bacteria</taxon>
        <taxon>Bacillati</taxon>
        <taxon>Bacillota</taxon>
        <taxon>Bacilli</taxon>
        <taxon>Lactobacillales</taxon>
        <taxon>Streptococcaceae</taxon>
        <taxon>Streptococcus</taxon>
    </lineage>
</organism>
<proteinExistence type="predicted"/>
<evidence type="ECO:0000313" key="2">
    <source>
        <dbReference type="Proteomes" id="UP000004896"/>
    </source>
</evidence>
<dbReference type="Proteomes" id="UP000004896">
    <property type="component" value="Unassembled WGS sequence"/>
</dbReference>